<name>A0A0Z8IP55_STRSU</name>
<dbReference type="EMBL" id="FIID01000001">
    <property type="protein sequence ID" value="CYV39116.1"/>
    <property type="molecule type" value="Genomic_DNA"/>
</dbReference>
<protein>
    <submittedName>
        <fullName evidence="1">Uncharacterized protein</fullName>
    </submittedName>
</protein>
<dbReference type="AlphaFoldDB" id="A0A0Z8IP55"/>
<sequence>MTTNVVQFIPKHDICHECFKRKATKFCDFIIGQSGVTFYRTYSLFRHQDQGIITCDKLLCDNCSNRFYGMDLCKNHFKKITRGIK</sequence>
<accession>A0A0Z8IP55</accession>
<proteinExistence type="predicted"/>
<organism evidence="1 2">
    <name type="scientific">Streptococcus suis</name>
    <dbReference type="NCBI Taxonomy" id="1307"/>
    <lineage>
        <taxon>Bacteria</taxon>
        <taxon>Bacillati</taxon>
        <taxon>Bacillota</taxon>
        <taxon>Bacilli</taxon>
        <taxon>Lactobacillales</taxon>
        <taxon>Streptococcaceae</taxon>
        <taxon>Streptococcus</taxon>
    </lineage>
</organism>
<gene>
    <name evidence="1" type="ORF">ERS132370_00089</name>
</gene>
<reference evidence="1 2" key="1">
    <citation type="submission" date="2016-02" db="EMBL/GenBank/DDBJ databases">
        <authorList>
            <consortium name="Pathogen Informatics"/>
        </authorList>
    </citation>
    <scope>NUCLEOTIDE SEQUENCE [LARGE SCALE GENOMIC DNA]</scope>
    <source>
        <strain evidence="1 2">LSS8</strain>
    </source>
</reference>
<evidence type="ECO:0000313" key="2">
    <source>
        <dbReference type="Proteomes" id="UP000072933"/>
    </source>
</evidence>
<dbReference type="Proteomes" id="UP000072933">
    <property type="component" value="Unassembled WGS sequence"/>
</dbReference>
<evidence type="ECO:0000313" key="1">
    <source>
        <dbReference type="EMBL" id="CYV39116.1"/>
    </source>
</evidence>